<organism evidence="1 2">
    <name type="scientific">Biomphalaria glabrata</name>
    <name type="common">Bloodfluke planorb</name>
    <name type="synonym">Freshwater snail</name>
    <dbReference type="NCBI Taxonomy" id="6526"/>
    <lineage>
        <taxon>Eukaryota</taxon>
        <taxon>Metazoa</taxon>
        <taxon>Spiralia</taxon>
        <taxon>Lophotrochozoa</taxon>
        <taxon>Mollusca</taxon>
        <taxon>Gastropoda</taxon>
        <taxon>Heterobranchia</taxon>
        <taxon>Euthyneura</taxon>
        <taxon>Panpulmonata</taxon>
        <taxon>Hygrophila</taxon>
        <taxon>Lymnaeoidea</taxon>
        <taxon>Planorbidae</taxon>
        <taxon>Biomphalaria</taxon>
    </lineage>
</organism>
<evidence type="ECO:0000313" key="1">
    <source>
        <dbReference type="EnsemblMetazoa" id="BGLB032302-PA"/>
    </source>
</evidence>
<gene>
    <name evidence="1" type="primary">106056223</name>
</gene>
<sequence length="175" mass="21198">MDYFLEQGDQLNDRRIVRFDDIDNHNVTEFGDFLWFEDFYQKPMLCCVNLEDFDLFRFYRHPLPNYVGVMGFVGQEKFMDDYASVSLHRGRRPRENVHFFIDHYDNDYDNEMNLEYSYAFYDQHIEWQTQFVIIGNAYDLVSGQTITNQSGRLIKLWSPRDLLARDNIDDLFDMF</sequence>
<accession>A0A2C9LL88</accession>
<dbReference type="VEuPathDB" id="VectorBase:BGLB032302"/>
<reference evidence="1" key="1">
    <citation type="submission" date="2020-05" db="UniProtKB">
        <authorList>
            <consortium name="EnsemblMetazoa"/>
        </authorList>
    </citation>
    <scope>IDENTIFICATION</scope>
    <source>
        <strain evidence="1">BB02</strain>
    </source>
</reference>
<dbReference type="EnsemblMetazoa" id="BGLB032302-RB">
    <property type="protein sequence ID" value="BGLB032302-PB"/>
    <property type="gene ID" value="BGLB032302"/>
</dbReference>
<name>A0A2C9LL88_BIOGL</name>
<proteinExistence type="predicted"/>
<dbReference type="AlphaFoldDB" id="A0A2C9LL88"/>
<dbReference type="VEuPathDB" id="VectorBase:BGLAX_049243"/>
<dbReference type="EnsemblMetazoa" id="BGLB032302-RA">
    <property type="protein sequence ID" value="BGLB032302-PA"/>
    <property type="gene ID" value="BGLB032302"/>
</dbReference>
<dbReference type="Proteomes" id="UP000076420">
    <property type="component" value="Unassembled WGS sequence"/>
</dbReference>
<protein>
    <submittedName>
        <fullName evidence="1">Uncharacterized protein</fullName>
    </submittedName>
</protein>
<evidence type="ECO:0000313" key="2">
    <source>
        <dbReference type="Proteomes" id="UP000076420"/>
    </source>
</evidence>
<dbReference type="KEGG" id="bgt:106056223"/>